<keyword evidence="2" id="KW-1003">Cell membrane</keyword>
<dbReference type="PANTHER" id="PTHR22926">
    <property type="entry name" value="PHOSPHO-N-ACETYLMURAMOYL-PENTAPEPTIDE-TRANSFERASE"/>
    <property type="match status" value="1"/>
</dbReference>
<evidence type="ECO:0000256" key="1">
    <source>
        <dbReference type="ARBA" id="ARBA00004651"/>
    </source>
</evidence>
<dbReference type="CDD" id="cd06853">
    <property type="entry name" value="GT_WecA_like"/>
    <property type="match status" value="1"/>
</dbReference>
<reference evidence="9" key="1">
    <citation type="submission" date="2017-09" db="EMBL/GenBank/DDBJ databases">
        <title>Depth-based differentiation of microbial function through sediment-hosted aquifers and enrichment of novel symbionts in the deep terrestrial subsurface.</title>
        <authorList>
            <person name="Probst A.J."/>
            <person name="Ladd B."/>
            <person name="Jarett J.K."/>
            <person name="Geller-Mcgrath D.E."/>
            <person name="Sieber C.M.K."/>
            <person name="Emerson J.B."/>
            <person name="Anantharaman K."/>
            <person name="Thomas B.C."/>
            <person name="Malmstrom R."/>
            <person name="Stieglmeier M."/>
            <person name="Klingl A."/>
            <person name="Woyke T."/>
            <person name="Ryan C.M."/>
            <person name="Banfield J.F."/>
        </authorList>
    </citation>
    <scope>NUCLEOTIDE SEQUENCE [LARGE SCALE GENOMIC DNA]</scope>
</reference>
<keyword evidence="3" id="KW-0808">Transferase</keyword>
<feature type="transmembrane region" description="Helical" evidence="7">
    <location>
        <begin position="228"/>
        <end position="247"/>
    </location>
</feature>
<evidence type="ECO:0000313" key="9">
    <source>
        <dbReference type="Proteomes" id="UP000228568"/>
    </source>
</evidence>
<dbReference type="Pfam" id="PF00953">
    <property type="entry name" value="Glycos_transf_4"/>
    <property type="match status" value="1"/>
</dbReference>
<evidence type="ECO:0000256" key="5">
    <source>
        <dbReference type="ARBA" id="ARBA00022989"/>
    </source>
</evidence>
<comment type="caution">
    <text evidence="8">The sequence shown here is derived from an EMBL/GenBank/DDBJ whole genome shotgun (WGS) entry which is preliminary data.</text>
</comment>
<dbReference type="PANTHER" id="PTHR22926:SF3">
    <property type="entry name" value="UNDECAPRENYL-PHOSPHATE ALPHA-N-ACETYLGLUCOSAMINYL 1-PHOSPHATE TRANSFERASE"/>
    <property type="match status" value="1"/>
</dbReference>
<dbReference type="GO" id="GO:0009103">
    <property type="term" value="P:lipopolysaccharide biosynthetic process"/>
    <property type="evidence" value="ECO:0007669"/>
    <property type="project" value="TreeGrafter"/>
</dbReference>
<accession>A0A2M7VA03</accession>
<feature type="transmembrane region" description="Helical" evidence="7">
    <location>
        <begin position="46"/>
        <end position="66"/>
    </location>
</feature>
<feature type="transmembrane region" description="Helical" evidence="7">
    <location>
        <begin position="303"/>
        <end position="321"/>
    </location>
</feature>
<dbReference type="GO" id="GO:0071555">
    <property type="term" value="P:cell wall organization"/>
    <property type="evidence" value="ECO:0007669"/>
    <property type="project" value="TreeGrafter"/>
</dbReference>
<proteinExistence type="predicted"/>
<feature type="transmembrane region" description="Helical" evidence="7">
    <location>
        <begin position="178"/>
        <end position="198"/>
    </location>
</feature>
<dbReference type="AlphaFoldDB" id="A0A2M7VA03"/>
<feature type="transmembrane region" description="Helical" evidence="7">
    <location>
        <begin position="147"/>
        <end position="166"/>
    </location>
</feature>
<evidence type="ECO:0000256" key="3">
    <source>
        <dbReference type="ARBA" id="ARBA00022679"/>
    </source>
</evidence>
<evidence type="ECO:0000256" key="7">
    <source>
        <dbReference type="SAM" id="Phobius"/>
    </source>
</evidence>
<evidence type="ECO:0000256" key="4">
    <source>
        <dbReference type="ARBA" id="ARBA00022692"/>
    </source>
</evidence>
<name>A0A2M7VA03_9BACT</name>
<feature type="transmembrane region" description="Helical" evidence="7">
    <location>
        <begin position="253"/>
        <end position="272"/>
    </location>
</feature>
<dbReference type="Proteomes" id="UP000228568">
    <property type="component" value="Unassembled WGS sequence"/>
</dbReference>
<comment type="subcellular location">
    <subcellularLocation>
        <location evidence="1">Cell membrane</location>
        <topology evidence="1">Multi-pass membrane protein</topology>
    </subcellularLocation>
</comment>
<feature type="transmembrane region" description="Helical" evidence="7">
    <location>
        <begin position="204"/>
        <end position="221"/>
    </location>
</feature>
<evidence type="ECO:0000256" key="2">
    <source>
        <dbReference type="ARBA" id="ARBA00022475"/>
    </source>
</evidence>
<feature type="transmembrane region" description="Helical" evidence="7">
    <location>
        <begin position="107"/>
        <end position="127"/>
    </location>
</feature>
<keyword evidence="6 7" id="KW-0472">Membrane</keyword>
<evidence type="ECO:0000256" key="6">
    <source>
        <dbReference type="ARBA" id="ARBA00023136"/>
    </source>
</evidence>
<dbReference type="GO" id="GO:0005886">
    <property type="term" value="C:plasma membrane"/>
    <property type="evidence" value="ECO:0007669"/>
    <property type="project" value="UniProtKB-SubCell"/>
</dbReference>
<dbReference type="GO" id="GO:0044038">
    <property type="term" value="P:cell wall macromolecule biosynthetic process"/>
    <property type="evidence" value="ECO:0007669"/>
    <property type="project" value="TreeGrafter"/>
</dbReference>
<feature type="transmembrane region" description="Helical" evidence="7">
    <location>
        <begin position="327"/>
        <end position="345"/>
    </location>
</feature>
<dbReference type="GO" id="GO:0016780">
    <property type="term" value="F:phosphotransferase activity, for other substituted phosphate groups"/>
    <property type="evidence" value="ECO:0007669"/>
    <property type="project" value="InterPro"/>
</dbReference>
<evidence type="ECO:0000313" key="8">
    <source>
        <dbReference type="EMBL" id="PIZ95707.1"/>
    </source>
</evidence>
<dbReference type="EMBL" id="PFPK01000005">
    <property type="protein sequence ID" value="PIZ95707.1"/>
    <property type="molecule type" value="Genomic_DNA"/>
</dbReference>
<feature type="transmembrane region" description="Helical" evidence="7">
    <location>
        <begin position="78"/>
        <end position="95"/>
    </location>
</feature>
<dbReference type="InterPro" id="IPR000715">
    <property type="entry name" value="Glycosyl_transferase_4"/>
</dbReference>
<evidence type="ECO:0008006" key="10">
    <source>
        <dbReference type="Google" id="ProtNLM"/>
    </source>
</evidence>
<protein>
    <recommendedName>
        <fullName evidence="10">Undecaprenyl-phosphate alpha-N-acetylglucosaminyl 1-phosphate transferase</fullName>
    </recommendedName>
</protein>
<keyword evidence="4 7" id="KW-0812">Transmembrane</keyword>
<gene>
    <name evidence="8" type="ORF">COX81_00335</name>
</gene>
<sequence length="349" mass="39044">MQYIGYFIFAFFLSLFITAIVRMVMQKYHIVDIPRTKTRKIHKKKIPLGGGLAIFISFFLIIFLLLSNSFGQEILPKHIWGLFFGGLVLMVGGILDDKYNLKAKYQILFPILAALTVILFGIGPHEITNPLGGVFTLDQWVLSVGTLGNWVVLADTLVFCWLMGMMFTTKFLDGLDGLVTGVVSIGAMMIFFLSLQAQWYQPEVALFSIVFAGCCLGFLVWNWHPAKIFLGEGGSLFTGFMIGSLAIISGGKIATTLLVMGIPALDVIRVIMRRIQKKKPIHIGDNEHLHFKLIESGLTQRQAVLLMYVISFLFGVTTLFLQSSEKLVALVFLFILMLLLGVWFGKKSR</sequence>
<feature type="transmembrane region" description="Helical" evidence="7">
    <location>
        <begin position="6"/>
        <end position="25"/>
    </location>
</feature>
<keyword evidence="5 7" id="KW-1133">Transmembrane helix</keyword>
<organism evidence="8 9">
    <name type="scientific">Candidatus Magasanikbacteria bacterium CG_4_10_14_0_2_um_filter_37_12</name>
    <dbReference type="NCBI Taxonomy" id="1974637"/>
    <lineage>
        <taxon>Bacteria</taxon>
        <taxon>Candidatus Magasanikiibacteriota</taxon>
    </lineage>
</organism>